<comment type="caution">
    <text evidence="3">The sequence shown here is derived from an EMBL/GenBank/DDBJ whole genome shotgun (WGS) entry which is preliminary data.</text>
</comment>
<reference evidence="3" key="1">
    <citation type="submission" date="2020-08" db="EMBL/GenBank/DDBJ databases">
        <title>Genome public.</title>
        <authorList>
            <person name="Liu C."/>
            <person name="Sun Q."/>
        </authorList>
    </citation>
    <scope>NUCLEOTIDE SEQUENCE</scope>
    <source>
        <strain evidence="3">NSJ-63</strain>
    </source>
</reference>
<evidence type="ECO:0000313" key="3">
    <source>
        <dbReference type="EMBL" id="MBC8538404.1"/>
    </source>
</evidence>
<feature type="binding site" evidence="2">
    <location>
        <position position="84"/>
    </location>
    <ligand>
        <name>Zn(2+)</name>
        <dbReference type="ChEBI" id="CHEBI:29105"/>
        <label>1</label>
        <note>catalytic</note>
    </ligand>
</feature>
<feature type="binding site" evidence="2">
    <location>
        <position position="179"/>
    </location>
    <ligand>
        <name>Zn(2+)</name>
        <dbReference type="ChEBI" id="CHEBI:29105"/>
        <label>1</label>
        <note>catalytic</note>
    </ligand>
</feature>
<comment type="cofactor">
    <cofactor evidence="2">
        <name>Zn(2+)</name>
        <dbReference type="ChEBI" id="CHEBI:29105"/>
    </cofactor>
    <text evidence="2">Binds 2 Zn(2+) ions per subunit. One is catalytic and the other provides a structural contribution.</text>
</comment>
<sequence length="308" mass="33890">MPLRDPKELYADALKNHYALIACNVADMEMLQAVIGAAEAERSPAFVMVSMGARKYVKDFPKFIQAAKLYLEDSSAPLVLHHDHCQTVEDCNSAVDAGMQSVMFDGSHHDFETNIALTRQVADYAHAHGVIVEAELGSLPGFEDEVFAENAVYTDPSKVCEFIERSGCDSLAIAVGTTHGGVKGDDYLPMDMERVKEITRVVGDYPLVLHGGASLPPELIAACNAEGGQVEYMRNCSEASIAEASKYGVCKVNSDVDNFLCYTTAIRKFFRESPAVYDPRKYLTLARDAFQKEVQHKMRNVVNSAGRY</sequence>
<dbReference type="GO" id="GO:0005975">
    <property type="term" value="P:carbohydrate metabolic process"/>
    <property type="evidence" value="ECO:0007669"/>
    <property type="project" value="InterPro"/>
</dbReference>
<protein>
    <submittedName>
        <fullName evidence="3">Class II fructose-bisphosphate aldolase</fullName>
    </submittedName>
</protein>
<dbReference type="InterPro" id="IPR013785">
    <property type="entry name" value="Aldolase_TIM"/>
</dbReference>
<dbReference type="SUPFAM" id="SSF51569">
    <property type="entry name" value="Aldolase"/>
    <property type="match status" value="1"/>
</dbReference>
<proteinExistence type="predicted"/>
<dbReference type="GO" id="GO:0008270">
    <property type="term" value="F:zinc ion binding"/>
    <property type="evidence" value="ECO:0007669"/>
    <property type="project" value="InterPro"/>
</dbReference>
<feature type="binding site" evidence="2">
    <location>
        <position position="210"/>
    </location>
    <ligand>
        <name>Zn(2+)</name>
        <dbReference type="ChEBI" id="CHEBI:29105"/>
        <label>1</label>
        <note>catalytic</note>
    </ligand>
</feature>
<dbReference type="PIRSF" id="PIRSF001359">
    <property type="entry name" value="F_bP_aldolase_II"/>
    <property type="match status" value="1"/>
</dbReference>
<dbReference type="EMBL" id="JACRSS010000002">
    <property type="protein sequence ID" value="MBC8538404.1"/>
    <property type="molecule type" value="Genomic_DNA"/>
</dbReference>
<name>A0A926DIJ1_9FIRM</name>
<evidence type="ECO:0000313" key="4">
    <source>
        <dbReference type="Proteomes" id="UP000617951"/>
    </source>
</evidence>
<organism evidence="3 4">
    <name type="scientific">Guopingia tenuis</name>
    <dbReference type="NCBI Taxonomy" id="2763656"/>
    <lineage>
        <taxon>Bacteria</taxon>
        <taxon>Bacillati</taxon>
        <taxon>Bacillota</taxon>
        <taxon>Clostridia</taxon>
        <taxon>Christensenellales</taxon>
        <taxon>Christensenellaceae</taxon>
        <taxon>Guopingia</taxon>
    </lineage>
</organism>
<keyword evidence="2" id="KW-0479">Metal-binding</keyword>
<dbReference type="GO" id="GO:0016832">
    <property type="term" value="F:aldehyde-lyase activity"/>
    <property type="evidence" value="ECO:0007669"/>
    <property type="project" value="InterPro"/>
</dbReference>
<dbReference type="InterPro" id="IPR050246">
    <property type="entry name" value="Class_II_FBP_aldolase"/>
</dbReference>
<gene>
    <name evidence="3" type="ORF">H8693_05585</name>
</gene>
<evidence type="ECO:0000256" key="2">
    <source>
        <dbReference type="PIRSR" id="PIRSR001359-3"/>
    </source>
</evidence>
<dbReference type="InterPro" id="IPR000771">
    <property type="entry name" value="FBA_II"/>
</dbReference>
<feature type="binding site" evidence="2">
    <location>
        <position position="135"/>
    </location>
    <ligand>
        <name>Zn(2+)</name>
        <dbReference type="ChEBI" id="CHEBI:29105"/>
        <label>2</label>
    </ligand>
</feature>
<dbReference type="RefSeq" id="WP_249280171.1">
    <property type="nucleotide sequence ID" value="NZ_JACRSS010000002.1"/>
</dbReference>
<feature type="active site" description="Proton donor" evidence="1">
    <location>
        <position position="83"/>
    </location>
</feature>
<dbReference type="Proteomes" id="UP000617951">
    <property type="component" value="Unassembled WGS sequence"/>
</dbReference>
<evidence type="ECO:0000256" key="1">
    <source>
        <dbReference type="PIRSR" id="PIRSR001359-1"/>
    </source>
</evidence>
<dbReference type="CDD" id="cd00947">
    <property type="entry name" value="TBP_aldolase_IIB"/>
    <property type="match status" value="1"/>
</dbReference>
<dbReference type="AlphaFoldDB" id="A0A926DIJ1"/>
<dbReference type="PANTHER" id="PTHR30304:SF0">
    <property type="entry name" value="D-TAGATOSE-1,6-BISPHOSPHATE ALDOLASE SUBUNIT GATY-RELATED"/>
    <property type="match status" value="1"/>
</dbReference>
<keyword evidence="2" id="KW-0862">Zinc</keyword>
<feature type="binding site" evidence="2">
    <location>
        <position position="105"/>
    </location>
    <ligand>
        <name>Zn(2+)</name>
        <dbReference type="ChEBI" id="CHEBI:29105"/>
        <label>2</label>
    </ligand>
</feature>
<dbReference type="Gene3D" id="3.20.20.70">
    <property type="entry name" value="Aldolase class I"/>
    <property type="match status" value="1"/>
</dbReference>
<accession>A0A926DIJ1</accession>
<dbReference type="Pfam" id="PF01116">
    <property type="entry name" value="F_bP_aldolase"/>
    <property type="match status" value="1"/>
</dbReference>
<dbReference type="PANTHER" id="PTHR30304">
    <property type="entry name" value="D-TAGATOSE-1,6-BISPHOSPHATE ALDOLASE"/>
    <property type="match status" value="1"/>
</dbReference>
<dbReference type="NCBIfam" id="TIGR00167">
    <property type="entry name" value="cbbA"/>
    <property type="match status" value="1"/>
</dbReference>
<keyword evidence="4" id="KW-1185">Reference proteome</keyword>